<gene>
    <name evidence="3" type="ORF">CQW23_20113</name>
</gene>
<proteinExistence type="inferred from homology"/>
<evidence type="ECO:0000313" key="3">
    <source>
        <dbReference type="EMBL" id="PHT41259.1"/>
    </source>
</evidence>
<dbReference type="EMBL" id="MLFT02000008">
    <property type="protein sequence ID" value="PHT41259.1"/>
    <property type="molecule type" value="Genomic_DNA"/>
</dbReference>
<dbReference type="GO" id="GO:0005829">
    <property type="term" value="C:cytosol"/>
    <property type="evidence" value="ECO:0007669"/>
    <property type="project" value="TreeGrafter"/>
</dbReference>
<evidence type="ECO:0000256" key="1">
    <source>
        <dbReference type="ARBA" id="ARBA00005485"/>
    </source>
</evidence>
<name>A0A2G2W7T4_CAPBA</name>
<keyword evidence="2" id="KW-0175">Coiled coil</keyword>
<accession>A0A2G2W7T4</accession>
<evidence type="ECO:0000256" key="2">
    <source>
        <dbReference type="ARBA" id="ARBA00023054"/>
    </source>
</evidence>
<comment type="similarity">
    <text evidence="1">Belongs to the WEB family.</text>
</comment>
<dbReference type="InterPro" id="IPR008545">
    <property type="entry name" value="Web"/>
</dbReference>
<evidence type="ECO:0000313" key="4">
    <source>
        <dbReference type="Proteomes" id="UP000224567"/>
    </source>
</evidence>
<dbReference type="PANTHER" id="PTHR32054">
    <property type="entry name" value="HEAVY CHAIN, PUTATIVE, EXPRESSED-RELATED-RELATED"/>
    <property type="match status" value="1"/>
</dbReference>
<dbReference type="STRING" id="33114.A0A2G2W7T4"/>
<keyword evidence="4" id="KW-1185">Reference proteome</keyword>
<dbReference type="PANTHER" id="PTHR32054:SF31">
    <property type="entry name" value="PROTEIN WEAK CHLOROPLAST MOVEMENT UNDER BLUE LIGHT 1"/>
    <property type="match status" value="1"/>
</dbReference>
<reference evidence="3 4" key="1">
    <citation type="journal article" date="2017" name="Genome Biol.">
        <title>New reference genome sequences of hot pepper reveal the massive evolution of plant disease-resistance genes by retroduplication.</title>
        <authorList>
            <person name="Kim S."/>
            <person name="Park J."/>
            <person name="Yeom S.I."/>
            <person name="Kim Y.M."/>
            <person name="Seo E."/>
            <person name="Kim K.T."/>
            <person name="Kim M.S."/>
            <person name="Lee J.M."/>
            <person name="Cheong K."/>
            <person name="Shin H.S."/>
            <person name="Kim S.B."/>
            <person name="Han K."/>
            <person name="Lee J."/>
            <person name="Park M."/>
            <person name="Lee H.A."/>
            <person name="Lee H.Y."/>
            <person name="Lee Y."/>
            <person name="Oh S."/>
            <person name="Lee J.H."/>
            <person name="Choi E."/>
            <person name="Choi E."/>
            <person name="Lee S.E."/>
            <person name="Jeon J."/>
            <person name="Kim H."/>
            <person name="Choi G."/>
            <person name="Song H."/>
            <person name="Lee J."/>
            <person name="Lee S.C."/>
            <person name="Kwon J.K."/>
            <person name="Lee H.Y."/>
            <person name="Koo N."/>
            <person name="Hong Y."/>
            <person name="Kim R.W."/>
            <person name="Kang W.H."/>
            <person name="Huh J.H."/>
            <person name="Kang B.C."/>
            <person name="Yang T.J."/>
            <person name="Lee Y.H."/>
            <person name="Bennetzen J.L."/>
            <person name="Choi D."/>
        </authorList>
    </citation>
    <scope>NUCLEOTIDE SEQUENCE [LARGE SCALE GENOMIC DNA]</scope>
    <source>
        <strain evidence="4">cv. PBC81</strain>
    </source>
</reference>
<dbReference type="AlphaFoldDB" id="A0A2G2W7T4"/>
<dbReference type="GO" id="GO:0009904">
    <property type="term" value="P:chloroplast accumulation movement"/>
    <property type="evidence" value="ECO:0007669"/>
    <property type="project" value="TreeGrafter"/>
</dbReference>
<dbReference type="Proteomes" id="UP000224567">
    <property type="component" value="Unassembled WGS sequence"/>
</dbReference>
<dbReference type="Pfam" id="PF05701">
    <property type="entry name" value="WEMBL"/>
    <property type="match status" value="1"/>
</dbReference>
<reference evidence="4" key="2">
    <citation type="journal article" date="2017" name="J. Anim. Genet.">
        <title>Multiple reference genome sequences of hot pepper reveal the massive evolution of plant disease resistance genes by retroduplication.</title>
        <authorList>
            <person name="Kim S."/>
            <person name="Park J."/>
            <person name="Yeom S.-I."/>
            <person name="Kim Y.-M."/>
            <person name="Seo E."/>
            <person name="Kim K.-T."/>
            <person name="Kim M.-S."/>
            <person name="Lee J.M."/>
            <person name="Cheong K."/>
            <person name="Shin H.-S."/>
            <person name="Kim S.-B."/>
            <person name="Han K."/>
            <person name="Lee J."/>
            <person name="Park M."/>
            <person name="Lee H.-A."/>
            <person name="Lee H.-Y."/>
            <person name="Lee Y."/>
            <person name="Oh S."/>
            <person name="Lee J.H."/>
            <person name="Choi E."/>
            <person name="Choi E."/>
            <person name="Lee S.E."/>
            <person name="Jeon J."/>
            <person name="Kim H."/>
            <person name="Choi G."/>
            <person name="Song H."/>
            <person name="Lee J."/>
            <person name="Lee S.-C."/>
            <person name="Kwon J.-K."/>
            <person name="Lee H.-Y."/>
            <person name="Koo N."/>
            <person name="Hong Y."/>
            <person name="Kim R.W."/>
            <person name="Kang W.-H."/>
            <person name="Huh J.H."/>
            <person name="Kang B.-C."/>
            <person name="Yang T.-J."/>
            <person name="Lee Y.-H."/>
            <person name="Bennetzen J.L."/>
            <person name="Choi D."/>
        </authorList>
    </citation>
    <scope>NUCLEOTIDE SEQUENCE [LARGE SCALE GENOMIC DNA]</scope>
    <source>
        <strain evidence="4">cv. PBC81</strain>
    </source>
</reference>
<sequence length="103" mass="11568">MERGIADDASIVAKAQLEVARARLEAAVSELQSKTISVYNDVEKTVENLAIEIITSMDFLEAAYAAHLEAKEYRVGATMAREQDNINWEKELKEAEKVLERLN</sequence>
<organism evidence="3 4">
    <name type="scientific">Capsicum baccatum</name>
    <name type="common">Peruvian pepper</name>
    <dbReference type="NCBI Taxonomy" id="33114"/>
    <lineage>
        <taxon>Eukaryota</taxon>
        <taxon>Viridiplantae</taxon>
        <taxon>Streptophyta</taxon>
        <taxon>Embryophyta</taxon>
        <taxon>Tracheophyta</taxon>
        <taxon>Spermatophyta</taxon>
        <taxon>Magnoliopsida</taxon>
        <taxon>eudicotyledons</taxon>
        <taxon>Gunneridae</taxon>
        <taxon>Pentapetalae</taxon>
        <taxon>asterids</taxon>
        <taxon>lamiids</taxon>
        <taxon>Solanales</taxon>
        <taxon>Solanaceae</taxon>
        <taxon>Solanoideae</taxon>
        <taxon>Capsiceae</taxon>
        <taxon>Capsicum</taxon>
    </lineage>
</organism>
<comment type="caution">
    <text evidence="3">The sequence shown here is derived from an EMBL/GenBank/DDBJ whole genome shotgun (WGS) entry which is preliminary data.</text>
</comment>
<protein>
    <submittedName>
        <fullName evidence="3">Uncharacterized protein</fullName>
    </submittedName>
</protein>
<dbReference type="GO" id="GO:0009903">
    <property type="term" value="P:chloroplast avoidance movement"/>
    <property type="evidence" value="ECO:0007669"/>
    <property type="project" value="TreeGrafter"/>
</dbReference>